<comment type="catalytic activity">
    <reaction evidence="18">
        <text>L-iditol + NAD(+) = keto-L-sorbose + NADH + H(+)</text>
        <dbReference type="Rhea" id="RHEA:10160"/>
        <dbReference type="ChEBI" id="CHEBI:13172"/>
        <dbReference type="ChEBI" id="CHEBI:15378"/>
        <dbReference type="ChEBI" id="CHEBI:18202"/>
        <dbReference type="ChEBI" id="CHEBI:57540"/>
        <dbReference type="ChEBI" id="CHEBI:57945"/>
        <dbReference type="EC" id="1.1.1.14"/>
    </reaction>
</comment>
<protein>
    <recommendedName>
        <fullName evidence="13">Sorbitol dehydrogenase</fullName>
        <ecNumber evidence="11">1.1.1.14</ecNumber>
        <ecNumber evidence="12">1.1.1.9</ecNumber>
    </recommendedName>
    <alternativeName>
        <fullName evidence="14">L-iditol 2-dehydrogenase</fullName>
    </alternativeName>
    <alternativeName>
        <fullName evidence="16">Polyol dehydrogenase</fullName>
    </alternativeName>
    <alternativeName>
        <fullName evidence="15">Xylitol dehydrogenase</fullName>
    </alternativeName>
</protein>
<dbReference type="PANTHER" id="PTHR43161">
    <property type="entry name" value="SORBITOL DEHYDROGENASE"/>
    <property type="match status" value="1"/>
</dbReference>
<dbReference type="InterPro" id="IPR011032">
    <property type="entry name" value="GroES-like_sf"/>
</dbReference>
<dbReference type="InterPro" id="IPR036291">
    <property type="entry name" value="NAD(P)-bd_dom_sf"/>
</dbReference>
<dbReference type="GO" id="GO:0046370">
    <property type="term" value="P:fructose biosynthetic process"/>
    <property type="evidence" value="ECO:0007669"/>
    <property type="project" value="Ensembl"/>
</dbReference>
<dbReference type="GeneTree" id="ENSGT00550000074781"/>
<dbReference type="EC" id="1.1.1.9" evidence="12"/>
<keyword evidence="7" id="KW-0282">Flagellum</keyword>
<dbReference type="InterPro" id="IPR013149">
    <property type="entry name" value="ADH-like_C"/>
</dbReference>
<dbReference type="EC" id="1.1.1.14" evidence="11"/>
<keyword evidence="19" id="KW-0812">Transmembrane</keyword>
<evidence type="ECO:0000256" key="7">
    <source>
        <dbReference type="ARBA" id="ARBA00022846"/>
    </source>
</evidence>
<evidence type="ECO:0000256" key="13">
    <source>
        <dbReference type="ARBA" id="ARBA00026132"/>
    </source>
</evidence>
<dbReference type="SUPFAM" id="SSF50129">
    <property type="entry name" value="GroES-like"/>
    <property type="match status" value="1"/>
</dbReference>
<evidence type="ECO:0000256" key="10">
    <source>
        <dbReference type="ARBA" id="ARBA00023128"/>
    </source>
</evidence>
<dbReference type="PANTHER" id="PTHR43161:SF9">
    <property type="entry name" value="SORBITOL DEHYDROGENASE"/>
    <property type="match status" value="1"/>
</dbReference>
<reference evidence="21" key="1">
    <citation type="submission" date="2019-05" db="EMBL/GenBank/DDBJ databases">
        <authorList>
            <person name="Zhang S."/>
            <person name="Liu J."/>
        </authorList>
    </citation>
    <scope>NUCLEOTIDE SEQUENCE [LARGE SCALE GENOMIC DNA]</scope>
</reference>
<keyword evidence="22" id="KW-1185">Reference proteome</keyword>
<dbReference type="Gene3D" id="3.90.180.10">
    <property type="entry name" value="Medium-chain alcohol dehydrogenases, catalytic domain"/>
    <property type="match status" value="1"/>
</dbReference>
<evidence type="ECO:0000256" key="17">
    <source>
        <dbReference type="ARBA" id="ARBA00048406"/>
    </source>
</evidence>
<dbReference type="Ensembl" id="ENSBGRT00000038686.1">
    <property type="protein sequence ID" value="ENSBGRP00000033475.1"/>
    <property type="gene ID" value="ENSBGRG00000020659.1"/>
</dbReference>
<dbReference type="GO" id="GO:0031514">
    <property type="term" value="C:motile cilium"/>
    <property type="evidence" value="ECO:0007669"/>
    <property type="project" value="UniProtKB-SubCell"/>
</dbReference>
<dbReference type="AlphaFoldDB" id="A0A8B9Y8D2"/>
<comment type="cofactor">
    <cofactor evidence="1">
        <name>Zn(2+)</name>
        <dbReference type="ChEBI" id="CHEBI:29105"/>
    </cofactor>
</comment>
<keyword evidence="8" id="KW-0560">Oxidoreductase</keyword>
<evidence type="ECO:0000259" key="20">
    <source>
        <dbReference type="Pfam" id="PF00107"/>
    </source>
</evidence>
<dbReference type="GO" id="GO:0005829">
    <property type="term" value="C:cytosol"/>
    <property type="evidence" value="ECO:0007669"/>
    <property type="project" value="Ensembl"/>
</dbReference>
<evidence type="ECO:0000256" key="9">
    <source>
        <dbReference type="ARBA" id="ARBA00023027"/>
    </source>
</evidence>
<dbReference type="Gene3D" id="3.40.50.720">
    <property type="entry name" value="NAD(P)-binding Rossmann-like Domain"/>
    <property type="match status" value="1"/>
</dbReference>
<feature type="domain" description="Alcohol dehydrogenase-like C-terminal" evidence="20">
    <location>
        <begin position="198"/>
        <end position="327"/>
    </location>
</feature>
<evidence type="ECO:0000256" key="2">
    <source>
        <dbReference type="ARBA" id="ARBA00004230"/>
    </source>
</evidence>
<dbReference type="InterPro" id="IPR045306">
    <property type="entry name" value="SDH-like"/>
</dbReference>
<dbReference type="GO" id="GO:0031966">
    <property type="term" value="C:mitochondrial membrane"/>
    <property type="evidence" value="ECO:0007669"/>
    <property type="project" value="UniProtKB-SubCell"/>
</dbReference>
<dbReference type="FunFam" id="3.40.50.720:FF:000068">
    <property type="entry name" value="Sorbitol dehydrogenase"/>
    <property type="match status" value="1"/>
</dbReference>
<dbReference type="GO" id="GO:0019640">
    <property type="term" value="P:D-glucuronate catabolic process to D-xylulose 5-phosphate"/>
    <property type="evidence" value="ECO:0007669"/>
    <property type="project" value="Ensembl"/>
</dbReference>
<dbReference type="CDD" id="cd05285">
    <property type="entry name" value="sorbitol_DH"/>
    <property type="match status" value="1"/>
</dbReference>
<dbReference type="Proteomes" id="UP000694520">
    <property type="component" value="Chromosome 11"/>
</dbReference>
<dbReference type="SUPFAM" id="SSF51735">
    <property type="entry name" value="NAD(P)-binding Rossmann-fold domains"/>
    <property type="match status" value="1"/>
</dbReference>
<evidence type="ECO:0000256" key="14">
    <source>
        <dbReference type="ARBA" id="ARBA00030853"/>
    </source>
</evidence>
<keyword evidence="5" id="KW-0479">Metal-binding</keyword>
<comment type="subcellular location">
    <subcellularLocation>
        <location evidence="2">Cell projection</location>
        <location evidence="2">Cilium</location>
        <location evidence="2">Flagellum</location>
    </subcellularLocation>
    <subcellularLocation>
        <location evidence="3">Mitochondrion membrane</location>
        <topology evidence="3">Peripheral membrane protein</topology>
    </subcellularLocation>
</comment>
<evidence type="ECO:0000256" key="3">
    <source>
        <dbReference type="ARBA" id="ARBA00004318"/>
    </source>
</evidence>
<reference evidence="21" key="3">
    <citation type="submission" date="2025-09" db="UniProtKB">
        <authorList>
            <consortium name="Ensembl"/>
        </authorList>
    </citation>
    <scope>IDENTIFICATION</scope>
</reference>
<proteinExistence type="inferred from homology"/>
<keyword evidence="19" id="KW-1133">Transmembrane helix</keyword>
<accession>A0A8B9Y8D2</accession>
<comment type="catalytic activity">
    <reaction evidence="17">
        <text>xylitol + NAD(+) = D-xylulose + NADH + H(+)</text>
        <dbReference type="Rhea" id="RHEA:20433"/>
        <dbReference type="ChEBI" id="CHEBI:15378"/>
        <dbReference type="ChEBI" id="CHEBI:17140"/>
        <dbReference type="ChEBI" id="CHEBI:17151"/>
        <dbReference type="ChEBI" id="CHEBI:57540"/>
        <dbReference type="ChEBI" id="CHEBI:57945"/>
        <dbReference type="EC" id="1.1.1.9"/>
    </reaction>
</comment>
<dbReference type="GO" id="GO:0051160">
    <property type="term" value="P:xylitol catabolic process"/>
    <property type="evidence" value="ECO:0007669"/>
    <property type="project" value="Ensembl"/>
</dbReference>
<comment type="similarity">
    <text evidence="4">Belongs to the zinc-containing alcohol dehydrogenase family.</text>
</comment>
<dbReference type="GO" id="GO:0008270">
    <property type="term" value="F:zinc ion binding"/>
    <property type="evidence" value="ECO:0007669"/>
    <property type="project" value="Ensembl"/>
</dbReference>
<name>A0A8B9Y8D2_BOSMU</name>
<keyword evidence="7" id="KW-0966">Cell projection</keyword>
<keyword evidence="9" id="KW-0520">NAD</keyword>
<keyword evidence="10" id="KW-0496">Mitochondrion</keyword>
<keyword evidence="7" id="KW-0969">Cilium</keyword>
<dbReference type="Pfam" id="PF00107">
    <property type="entry name" value="ADH_zinc_N"/>
    <property type="match status" value="1"/>
</dbReference>
<dbReference type="GO" id="GO:0042802">
    <property type="term" value="F:identical protein binding"/>
    <property type="evidence" value="ECO:0007669"/>
    <property type="project" value="Ensembl"/>
</dbReference>
<keyword evidence="6" id="KW-0862">Zinc</keyword>
<feature type="transmembrane region" description="Helical" evidence="19">
    <location>
        <begin position="28"/>
        <end position="49"/>
    </location>
</feature>
<dbReference type="GO" id="GO:0006062">
    <property type="term" value="P:sorbitol catabolic process"/>
    <property type="evidence" value="ECO:0007669"/>
    <property type="project" value="Ensembl"/>
</dbReference>
<evidence type="ECO:0000256" key="15">
    <source>
        <dbReference type="ARBA" id="ARBA00031806"/>
    </source>
</evidence>
<dbReference type="GO" id="GO:0070062">
    <property type="term" value="C:extracellular exosome"/>
    <property type="evidence" value="ECO:0007669"/>
    <property type="project" value="Ensembl"/>
</dbReference>
<keyword evidence="19" id="KW-0472">Membrane</keyword>
<evidence type="ECO:0000256" key="19">
    <source>
        <dbReference type="SAM" id="Phobius"/>
    </source>
</evidence>
<evidence type="ECO:0000256" key="8">
    <source>
        <dbReference type="ARBA" id="ARBA00023002"/>
    </source>
</evidence>
<sequence>LCFISWEVAIELEDLSHELKKGQARQTILWRSGLVIFFQSVCAAFGISLGDTNRLGFPGLPWVPSGEGGSFGQIPLLAFTCEHVTLTSISAPLFVCLYVCFPPGDRVAIEPGAPRETDEFCKIGRYNLSPTIFFCATPPDDGNLCRFYKHNANFCYKLPDNVTFEEGALIEPLSVGIHACRRAGVTLGNKVLVCGAGPIGLVSLLAAKAMGAAQVVVTDLSASRLSKAKEVGADFILQISNESPQEIAKKVEGLLGSKPEVTIECTGVETSIQAGIYATHSGGTLVLVGLGSEMTSVPLVHAATREVDIKGVFRYCNTWPMAISMLASKSVNVKPLVTHRFPLEKALEAFETSKKGLGLKVMIKCDPNDQNP</sequence>
<dbReference type="GO" id="GO:0003939">
    <property type="term" value="F:L-iditol 2-dehydrogenase (NAD+) activity"/>
    <property type="evidence" value="ECO:0007669"/>
    <property type="project" value="UniProtKB-EC"/>
</dbReference>
<reference evidence="21" key="2">
    <citation type="submission" date="2025-08" db="UniProtKB">
        <authorList>
            <consortium name="Ensembl"/>
        </authorList>
    </citation>
    <scope>IDENTIFICATION</scope>
</reference>
<evidence type="ECO:0000256" key="6">
    <source>
        <dbReference type="ARBA" id="ARBA00022833"/>
    </source>
</evidence>
<dbReference type="GO" id="GO:0046526">
    <property type="term" value="F:D-xylulose reductase activity"/>
    <property type="evidence" value="ECO:0007669"/>
    <property type="project" value="UniProtKB-EC"/>
</dbReference>
<evidence type="ECO:0000256" key="1">
    <source>
        <dbReference type="ARBA" id="ARBA00001947"/>
    </source>
</evidence>
<evidence type="ECO:0000256" key="4">
    <source>
        <dbReference type="ARBA" id="ARBA00008072"/>
    </source>
</evidence>
<evidence type="ECO:0000256" key="16">
    <source>
        <dbReference type="ARBA" id="ARBA00032485"/>
    </source>
</evidence>
<evidence type="ECO:0000313" key="21">
    <source>
        <dbReference type="Ensembl" id="ENSBGRP00000033475.1"/>
    </source>
</evidence>
<organism evidence="21 22">
    <name type="scientific">Bos mutus grunniens</name>
    <name type="common">Wild yak</name>
    <name type="synonym">Bos grunniens</name>
    <dbReference type="NCBI Taxonomy" id="30521"/>
    <lineage>
        <taxon>Eukaryota</taxon>
        <taxon>Metazoa</taxon>
        <taxon>Chordata</taxon>
        <taxon>Craniata</taxon>
        <taxon>Vertebrata</taxon>
        <taxon>Euteleostomi</taxon>
        <taxon>Mammalia</taxon>
        <taxon>Eutheria</taxon>
        <taxon>Laurasiatheria</taxon>
        <taxon>Artiodactyla</taxon>
        <taxon>Ruminantia</taxon>
        <taxon>Pecora</taxon>
        <taxon>Bovidae</taxon>
        <taxon>Bovinae</taxon>
        <taxon>Bos</taxon>
    </lineage>
</organism>
<dbReference type="GO" id="GO:0051287">
    <property type="term" value="F:NAD binding"/>
    <property type="evidence" value="ECO:0007669"/>
    <property type="project" value="Ensembl"/>
</dbReference>
<evidence type="ECO:0000256" key="11">
    <source>
        <dbReference type="ARBA" id="ARBA00026109"/>
    </source>
</evidence>
<evidence type="ECO:0000256" key="12">
    <source>
        <dbReference type="ARBA" id="ARBA00026119"/>
    </source>
</evidence>
<evidence type="ECO:0000256" key="5">
    <source>
        <dbReference type="ARBA" id="ARBA00022723"/>
    </source>
</evidence>
<evidence type="ECO:0000313" key="22">
    <source>
        <dbReference type="Proteomes" id="UP000694520"/>
    </source>
</evidence>
<dbReference type="GO" id="GO:0030317">
    <property type="term" value="P:flagellated sperm motility"/>
    <property type="evidence" value="ECO:0007669"/>
    <property type="project" value="Ensembl"/>
</dbReference>
<gene>
    <name evidence="21" type="primary">SORD</name>
</gene>
<evidence type="ECO:0000256" key="18">
    <source>
        <dbReference type="ARBA" id="ARBA00049408"/>
    </source>
</evidence>